<keyword evidence="11" id="KW-1185">Reference proteome</keyword>
<sequence length="186" mass="20995">MNLLEGIESRKSIAKVKQDQLEKEKIGELLRLATLAPNHHLTEPWRFFVMTGEGRKVLGDAYRDIALENNTDASEELIDSKQQKKARRAPVVIAVAVSFRSQNEIERREDCAATHAAIQNMLLGAYGMGLGAMWRSGAPMYHPRMKQAFGLDENSELVGLLYIGYPEIEPEKKTRKPISEVTTWID</sequence>
<dbReference type="OrthoDB" id="9804207at2"/>
<evidence type="ECO:0000256" key="1">
    <source>
        <dbReference type="ARBA" id="ARBA00007118"/>
    </source>
</evidence>
<dbReference type="InterPro" id="IPR026021">
    <property type="entry name" value="YdjA-like"/>
</dbReference>
<dbReference type="GO" id="GO:0016491">
    <property type="term" value="F:oxidoreductase activity"/>
    <property type="evidence" value="ECO:0007669"/>
    <property type="project" value="UniProtKB-UniRule"/>
</dbReference>
<dbReference type="CDD" id="cd02135">
    <property type="entry name" value="YdjA-like"/>
    <property type="match status" value="1"/>
</dbReference>
<dbReference type="PANTHER" id="PTHR43821:SF1">
    <property type="entry name" value="NAD(P)H NITROREDUCTASE YDJA-RELATED"/>
    <property type="match status" value="1"/>
</dbReference>
<gene>
    <name evidence="10" type="ORF">SAMN05421676_101173</name>
</gene>
<dbReference type="InterPro" id="IPR000415">
    <property type="entry name" value="Nitroreductase-like"/>
</dbReference>
<dbReference type="Pfam" id="PF00881">
    <property type="entry name" value="Nitroreductase"/>
    <property type="match status" value="1"/>
</dbReference>
<keyword evidence="4 7" id="KW-0521">NADP</keyword>
<name>A0A1H9YJ44_9BACI</name>
<feature type="domain" description="Nitroreductase" evidence="9">
    <location>
        <begin position="7"/>
        <end position="165"/>
    </location>
</feature>
<keyword evidence="6 7" id="KW-0520">NAD</keyword>
<feature type="binding site" description="in other chain" evidence="8">
    <location>
        <begin position="10"/>
        <end position="12"/>
    </location>
    <ligand>
        <name>FMN</name>
        <dbReference type="ChEBI" id="CHEBI:58210"/>
        <note>ligand shared between dimeric partners</note>
    </ligand>
</feature>
<dbReference type="Gene3D" id="3.40.109.10">
    <property type="entry name" value="NADH Oxidase"/>
    <property type="match status" value="1"/>
</dbReference>
<comment type="cofactor">
    <cofactor evidence="8">
        <name>FMN</name>
        <dbReference type="ChEBI" id="CHEBI:58210"/>
    </cofactor>
    <text evidence="8">Binds 1 FMN per subunit.</text>
</comment>
<feature type="binding site" description="in other chain" evidence="8">
    <location>
        <begin position="134"/>
        <end position="136"/>
    </location>
    <ligand>
        <name>FMN</name>
        <dbReference type="ChEBI" id="CHEBI:58210"/>
        <note>ligand shared between dimeric partners</note>
    </ligand>
</feature>
<dbReference type="SUPFAM" id="SSF55469">
    <property type="entry name" value="FMN-dependent nitroreductase-like"/>
    <property type="match status" value="1"/>
</dbReference>
<evidence type="ECO:0000256" key="6">
    <source>
        <dbReference type="ARBA" id="ARBA00023027"/>
    </source>
</evidence>
<evidence type="ECO:0000256" key="7">
    <source>
        <dbReference type="PIRNR" id="PIRNR000232"/>
    </source>
</evidence>
<dbReference type="STRING" id="237682.SAMN05421676_101173"/>
<reference evidence="11" key="1">
    <citation type="submission" date="2016-10" db="EMBL/GenBank/DDBJ databases">
        <authorList>
            <person name="Varghese N."/>
            <person name="Submissions S."/>
        </authorList>
    </citation>
    <scope>NUCLEOTIDE SEQUENCE [LARGE SCALE GENOMIC DNA]</scope>
    <source>
        <strain evidence="11">CGMCC 1.3566</strain>
    </source>
</reference>
<dbReference type="InterPro" id="IPR029479">
    <property type="entry name" value="Nitroreductase"/>
</dbReference>
<evidence type="ECO:0000256" key="2">
    <source>
        <dbReference type="ARBA" id="ARBA00022630"/>
    </source>
</evidence>
<evidence type="ECO:0000259" key="9">
    <source>
        <dbReference type="Pfam" id="PF00881"/>
    </source>
</evidence>
<keyword evidence="3 7" id="KW-0288">FMN</keyword>
<dbReference type="AlphaFoldDB" id="A0A1H9YJ44"/>
<feature type="binding site" evidence="8">
    <location>
        <position position="39"/>
    </location>
    <ligand>
        <name>FMN</name>
        <dbReference type="ChEBI" id="CHEBI:58210"/>
        <note>ligand shared between dimeric partners</note>
    </ligand>
</feature>
<protein>
    <recommendedName>
        <fullName evidence="7">Putative NAD(P)H nitroreductase</fullName>
        <ecNumber evidence="7">1.-.-.-</ecNumber>
    </recommendedName>
</protein>
<dbReference type="EC" id="1.-.-.-" evidence="7"/>
<dbReference type="RefSeq" id="WP_093131017.1">
    <property type="nucleotide sequence ID" value="NZ_FOHJ01000001.1"/>
</dbReference>
<dbReference type="PANTHER" id="PTHR43821">
    <property type="entry name" value="NAD(P)H NITROREDUCTASE YDJA-RELATED"/>
    <property type="match status" value="1"/>
</dbReference>
<keyword evidence="5 7" id="KW-0560">Oxidoreductase</keyword>
<dbReference type="EMBL" id="FOHJ01000001">
    <property type="protein sequence ID" value="SES68600.1"/>
    <property type="molecule type" value="Genomic_DNA"/>
</dbReference>
<evidence type="ECO:0000256" key="3">
    <source>
        <dbReference type="ARBA" id="ARBA00022643"/>
    </source>
</evidence>
<evidence type="ECO:0000313" key="10">
    <source>
        <dbReference type="EMBL" id="SES68600.1"/>
    </source>
</evidence>
<accession>A0A1H9YJ44</accession>
<evidence type="ECO:0000256" key="5">
    <source>
        <dbReference type="ARBA" id="ARBA00023002"/>
    </source>
</evidence>
<proteinExistence type="inferred from homology"/>
<keyword evidence="2 7" id="KW-0285">Flavoprotein</keyword>
<dbReference type="InterPro" id="IPR052530">
    <property type="entry name" value="NAD(P)H_nitroreductase"/>
</dbReference>
<evidence type="ECO:0000256" key="4">
    <source>
        <dbReference type="ARBA" id="ARBA00022857"/>
    </source>
</evidence>
<evidence type="ECO:0000313" key="11">
    <source>
        <dbReference type="Proteomes" id="UP000199095"/>
    </source>
</evidence>
<organism evidence="10 11">
    <name type="scientific">Salinibacillus kushneri</name>
    <dbReference type="NCBI Taxonomy" id="237682"/>
    <lineage>
        <taxon>Bacteria</taxon>
        <taxon>Bacillati</taxon>
        <taxon>Bacillota</taxon>
        <taxon>Bacilli</taxon>
        <taxon>Bacillales</taxon>
        <taxon>Bacillaceae</taxon>
        <taxon>Salinibacillus</taxon>
    </lineage>
</organism>
<comment type="similarity">
    <text evidence="1 7">Belongs to the nitroreductase family.</text>
</comment>
<dbReference type="Proteomes" id="UP000199095">
    <property type="component" value="Unassembled WGS sequence"/>
</dbReference>
<dbReference type="PIRSF" id="PIRSF000232">
    <property type="entry name" value="YdjA"/>
    <property type="match status" value="1"/>
</dbReference>
<evidence type="ECO:0000256" key="8">
    <source>
        <dbReference type="PIRSR" id="PIRSR000232-1"/>
    </source>
</evidence>